<evidence type="ECO:0000313" key="1">
    <source>
        <dbReference type="Proteomes" id="UP000095283"/>
    </source>
</evidence>
<sequence length="54" mass="6389">MSQRITKFNKQLTEKPKRTPCMRVTTLIILTTPNELTYLHVNKLKKYKLLNGNK</sequence>
<dbReference type="AlphaFoldDB" id="A0A1I7WE92"/>
<organism evidence="1 2">
    <name type="scientific">Heterorhabditis bacteriophora</name>
    <name type="common">Entomopathogenic nematode worm</name>
    <dbReference type="NCBI Taxonomy" id="37862"/>
    <lineage>
        <taxon>Eukaryota</taxon>
        <taxon>Metazoa</taxon>
        <taxon>Ecdysozoa</taxon>
        <taxon>Nematoda</taxon>
        <taxon>Chromadorea</taxon>
        <taxon>Rhabditida</taxon>
        <taxon>Rhabditina</taxon>
        <taxon>Rhabditomorpha</taxon>
        <taxon>Strongyloidea</taxon>
        <taxon>Heterorhabditidae</taxon>
        <taxon>Heterorhabditis</taxon>
    </lineage>
</organism>
<dbReference type="WBParaSite" id="Hba_03281">
    <property type="protein sequence ID" value="Hba_03281"/>
    <property type="gene ID" value="Hba_03281"/>
</dbReference>
<dbReference type="Proteomes" id="UP000095283">
    <property type="component" value="Unplaced"/>
</dbReference>
<proteinExistence type="predicted"/>
<protein>
    <submittedName>
        <fullName evidence="2">Uncharacterized protein</fullName>
    </submittedName>
</protein>
<reference evidence="2" key="1">
    <citation type="submission" date="2016-11" db="UniProtKB">
        <authorList>
            <consortium name="WormBaseParasite"/>
        </authorList>
    </citation>
    <scope>IDENTIFICATION</scope>
</reference>
<accession>A0A1I7WE92</accession>
<name>A0A1I7WE92_HETBA</name>
<keyword evidence="1" id="KW-1185">Reference proteome</keyword>
<evidence type="ECO:0000313" key="2">
    <source>
        <dbReference type="WBParaSite" id="Hba_03281"/>
    </source>
</evidence>